<dbReference type="RefSeq" id="XP_011133345.1">
    <property type="nucleotide sequence ID" value="XM_011135043.1"/>
</dbReference>
<proteinExistence type="predicted"/>
<name>A0A023AYS7_GRENI</name>
<evidence type="ECO:0000313" key="1">
    <source>
        <dbReference type="EMBL" id="EZG43425.1"/>
    </source>
</evidence>
<dbReference type="Proteomes" id="UP000019763">
    <property type="component" value="Unassembled WGS sequence"/>
</dbReference>
<accession>A0A023AYS7</accession>
<comment type="caution">
    <text evidence="1">The sequence shown here is derived from an EMBL/GenBank/DDBJ whole genome shotgun (WGS) entry which is preliminary data.</text>
</comment>
<dbReference type="EMBL" id="AFNH02001297">
    <property type="protein sequence ID" value="EZG43425.1"/>
    <property type="molecule type" value="Genomic_DNA"/>
</dbReference>
<organism evidence="1 2">
    <name type="scientific">Gregarina niphandrodes</name>
    <name type="common">Septate eugregarine</name>
    <dbReference type="NCBI Taxonomy" id="110365"/>
    <lineage>
        <taxon>Eukaryota</taxon>
        <taxon>Sar</taxon>
        <taxon>Alveolata</taxon>
        <taxon>Apicomplexa</taxon>
        <taxon>Conoidasida</taxon>
        <taxon>Gregarinasina</taxon>
        <taxon>Eugregarinorida</taxon>
        <taxon>Gregarinidae</taxon>
        <taxon>Gregarina</taxon>
    </lineage>
</organism>
<evidence type="ECO:0000313" key="2">
    <source>
        <dbReference type="Proteomes" id="UP000019763"/>
    </source>
</evidence>
<dbReference type="AlphaFoldDB" id="A0A023AYS7"/>
<keyword evidence="2" id="KW-1185">Reference proteome</keyword>
<gene>
    <name evidence="1" type="ORF">GNI_172800</name>
</gene>
<dbReference type="VEuPathDB" id="CryptoDB:GNI_172800"/>
<sequence length="70" mass="8115">MDIHYDNRWQPIIYRALDLKFVFDSFSRRDTTSTNGFKEITTSNTSASEVLVTHYISRCNACSESLRAYA</sequence>
<dbReference type="GeneID" id="22915888"/>
<protein>
    <submittedName>
        <fullName evidence="1">Uncharacterized protein</fullName>
    </submittedName>
</protein>
<reference evidence="1" key="1">
    <citation type="submission" date="2013-12" db="EMBL/GenBank/DDBJ databases">
        <authorList>
            <person name="Omoto C.K."/>
            <person name="Sibley D."/>
            <person name="Venepally P."/>
            <person name="Hadjithomas M."/>
            <person name="Karamycheva S."/>
            <person name="Brunk B."/>
            <person name="Roos D."/>
            <person name="Caler E."/>
            <person name="Lorenzi H."/>
        </authorList>
    </citation>
    <scope>NUCLEOTIDE SEQUENCE</scope>
</reference>